<dbReference type="Proteomes" id="UP000012174">
    <property type="component" value="Unassembled WGS sequence"/>
</dbReference>
<proteinExistence type="predicted"/>
<dbReference type="eggNOG" id="KOG1014">
    <property type="taxonomic scope" value="Eukaryota"/>
</dbReference>
<evidence type="ECO:0000313" key="1">
    <source>
        <dbReference type="EMBL" id="EMR71836.1"/>
    </source>
</evidence>
<evidence type="ECO:0000313" key="2">
    <source>
        <dbReference type="Proteomes" id="UP000012174"/>
    </source>
</evidence>
<keyword evidence="2" id="KW-1185">Reference proteome</keyword>
<dbReference type="AlphaFoldDB" id="M7TPJ2"/>
<dbReference type="Gene3D" id="3.40.50.720">
    <property type="entry name" value="NAD(P)-binding Rossmann-like Domain"/>
    <property type="match status" value="2"/>
</dbReference>
<accession>M7TPJ2</accession>
<dbReference type="Pfam" id="PF00106">
    <property type="entry name" value="adh_short"/>
    <property type="match status" value="1"/>
</dbReference>
<name>M7TPJ2_EUTLA</name>
<gene>
    <name evidence="1" type="ORF">UCREL1_1115</name>
</gene>
<dbReference type="SUPFAM" id="SSF51735">
    <property type="entry name" value="NAD(P)-binding Rossmann-fold domains"/>
    <property type="match status" value="1"/>
</dbReference>
<dbReference type="PANTHER" id="PTHR43431:SF7">
    <property type="entry name" value="OXIDOREDUCTASE, SHORT CHAIN DEHYDROGENASE_REDUCTASE FAMILY (AFU_ORTHOLOGUE AFUA_5G14000)"/>
    <property type="match status" value="1"/>
</dbReference>
<dbReference type="InterPro" id="IPR002347">
    <property type="entry name" value="SDR_fam"/>
</dbReference>
<dbReference type="HOGENOM" id="CLU_010194_17_0_1"/>
<dbReference type="STRING" id="1287681.M7TPJ2"/>
<dbReference type="PANTHER" id="PTHR43431">
    <property type="entry name" value="OXIDOREDUCTASE, SHORT CHAIN DEHYDROGENASE/REDUCTASE FAMILY (AFU_ORTHOLOGUE AFUA_5G14000)"/>
    <property type="match status" value="1"/>
</dbReference>
<sequence>MAGQSLYALIAGVGPGTGRAIALRFAKAYPVVLLARNAESYQSTVEDVTKAGGRAIGIEVDVGDASSIGNAFNGIEKALPGSQLAAAVYNLNSGFLVKPFLDMKPEEFRSRVGGVAFALRAVSQSLAREFGPQGVHVAHAMIDGLIDTPVTRAWGNSSEPDSMIQPDAVAETYWHLHTQPRSAFTHEIDIRPFSKKF</sequence>
<dbReference type="KEGG" id="ela:UCREL1_1115"/>
<organism evidence="1 2">
    <name type="scientific">Eutypa lata (strain UCR-EL1)</name>
    <name type="common">Grapevine dieback disease fungus</name>
    <name type="synonym">Eutypa armeniacae</name>
    <dbReference type="NCBI Taxonomy" id="1287681"/>
    <lineage>
        <taxon>Eukaryota</taxon>
        <taxon>Fungi</taxon>
        <taxon>Dikarya</taxon>
        <taxon>Ascomycota</taxon>
        <taxon>Pezizomycotina</taxon>
        <taxon>Sordariomycetes</taxon>
        <taxon>Xylariomycetidae</taxon>
        <taxon>Xylariales</taxon>
        <taxon>Diatrypaceae</taxon>
        <taxon>Eutypa</taxon>
    </lineage>
</organism>
<reference evidence="2" key="1">
    <citation type="journal article" date="2013" name="Genome Announc.">
        <title>Draft genome sequence of the grapevine dieback fungus Eutypa lata UCR-EL1.</title>
        <authorList>
            <person name="Blanco-Ulate B."/>
            <person name="Rolshausen P.E."/>
            <person name="Cantu D."/>
        </authorList>
    </citation>
    <scope>NUCLEOTIDE SEQUENCE [LARGE SCALE GENOMIC DNA]</scope>
    <source>
        <strain evidence="2">UCR-EL1</strain>
    </source>
</reference>
<protein>
    <submittedName>
        <fullName evidence="1">Putative short chain dehydrogenase protein</fullName>
    </submittedName>
</protein>
<dbReference type="OMA" id="MILTERW"/>
<dbReference type="OrthoDB" id="5399006at2759"/>
<dbReference type="InterPro" id="IPR036291">
    <property type="entry name" value="NAD(P)-bd_dom_sf"/>
</dbReference>
<dbReference type="EMBL" id="KB705569">
    <property type="protein sequence ID" value="EMR71836.1"/>
    <property type="molecule type" value="Genomic_DNA"/>
</dbReference>